<dbReference type="AlphaFoldDB" id="T1HC13"/>
<reference evidence="2" key="1">
    <citation type="submission" date="2015-05" db="UniProtKB">
        <authorList>
            <consortium name="EnsemblMetazoa"/>
        </authorList>
    </citation>
    <scope>IDENTIFICATION</scope>
</reference>
<dbReference type="RefSeq" id="XP_073992016.1">
    <property type="nucleotide sequence ID" value="XM_074135915.1"/>
</dbReference>
<evidence type="ECO:0000256" key="1">
    <source>
        <dbReference type="ARBA" id="ARBA00023239"/>
    </source>
</evidence>
<dbReference type="GO" id="GO:0005829">
    <property type="term" value="C:cytosol"/>
    <property type="evidence" value="ECO:0007669"/>
    <property type="project" value="TreeGrafter"/>
</dbReference>
<sequence length="276" mass="30201">MGNVIKYLYDSFNKYRLYLQLNSAIKYLEHLGEGSVDLELNKTTGIATILINHPKKKNAISGKMMVDFYHAVNELEKWEDGKAVILHGAGDCFCSGGDLDVFRLIAENGRTTEMSFFMTFAMKKLTNLPLVSVAFISGRGAFGGGAEIALTTDYCVIHPDSKIAFIHATMGVTPAWGGGFRLRERLGLKGALDLLLKSRSNKANDALTLGIVDGVCNSIDEVETFMAEKLRHDAVVVKSVKKTVIANDPSESTDLFAHLLGAESNRKALEAKLKHT</sequence>
<dbReference type="InterPro" id="IPR001753">
    <property type="entry name" value="Enoyl-CoA_hydra/iso"/>
</dbReference>
<keyword evidence="3" id="KW-1185">Reference proteome</keyword>
<dbReference type="HOGENOM" id="CLU_009834_7_6_1"/>
<dbReference type="RefSeq" id="XP_073992007.1">
    <property type="nucleotide sequence ID" value="XM_074135906.1"/>
</dbReference>
<dbReference type="PANTHER" id="PTHR11941">
    <property type="entry name" value="ENOYL-COA HYDRATASE-RELATED"/>
    <property type="match status" value="1"/>
</dbReference>
<name>T1HC13_RHOPR</name>
<proteinExistence type="predicted"/>
<dbReference type="RefSeq" id="XP_073992013.1">
    <property type="nucleotide sequence ID" value="XM_074135912.1"/>
</dbReference>
<dbReference type="eggNOG" id="KOG1680">
    <property type="taxonomic scope" value="Eukaryota"/>
</dbReference>
<dbReference type="RefSeq" id="XP_073992012.1">
    <property type="nucleotide sequence ID" value="XM_074135911.1"/>
</dbReference>
<dbReference type="InterPro" id="IPR029045">
    <property type="entry name" value="ClpP/crotonase-like_dom_sf"/>
</dbReference>
<accession>T1HC13</accession>
<dbReference type="RefSeq" id="XP_073992017.1">
    <property type="nucleotide sequence ID" value="XM_074135916.1"/>
</dbReference>
<dbReference type="VEuPathDB" id="VectorBase:RPRC001575"/>
<dbReference type="Pfam" id="PF00378">
    <property type="entry name" value="ECH_1"/>
    <property type="match status" value="1"/>
</dbReference>
<dbReference type="EnsemblMetazoa" id="RPRC001575-RA">
    <property type="protein sequence ID" value="RPRC001575-PA"/>
    <property type="gene ID" value="RPRC001575"/>
</dbReference>
<dbReference type="RefSeq" id="XP_073992006.1">
    <property type="nucleotide sequence ID" value="XM_074135905.1"/>
</dbReference>
<dbReference type="Proteomes" id="UP000015103">
    <property type="component" value="Unassembled WGS sequence"/>
</dbReference>
<dbReference type="RefSeq" id="XP_073992008.1">
    <property type="nucleotide sequence ID" value="XM_074135907.1"/>
</dbReference>
<dbReference type="EMBL" id="ACPB03009777">
    <property type="status" value="NOT_ANNOTATED_CDS"/>
    <property type="molecule type" value="Genomic_DNA"/>
</dbReference>
<dbReference type="RefSeq" id="XP_073992011.1">
    <property type="nucleotide sequence ID" value="XM_074135910.1"/>
</dbReference>
<evidence type="ECO:0000313" key="2">
    <source>
        <dbReference type="EnsemblMetazoa" id="RPRC001575-PA"/>
    </source>
</evidence>
<dbReference type="CDD" id="cd06558">
    <property type="entry name" value="crotonase-like"/>
    <property type="match status" value="1"/>
</dbReference>
<dbReference type="RefSeq" id="XP_073992014.1">
    <property type="nucleotide sequence ID" value="XM_074135913.1"/>
</dbReference>
<organism evidence="2 3">
    <name type="scientific">Rhodnius prolixus</name>
    <name type="common">Triatomid bug</name>
    <dbReference type="NCBI Taxonomy" id="13249"/>
    <lineage>
        <taxon>Eukaryota</taxon>
        <taxon>Metazoa</taxon>
        <taxon>Ecdysozoa</taxon>
        <taxon>Arthropoda</taxon>
        <taxon>Hexapoda</taxon>
        <taxon>Insecta</taxon>
        <taxon>Pterygota</taxon>
        <taxon>Neoptera</taxon>
        <taxon>Paraneoptera</taxon>
        <taxon>Hemiptera</taxon>
        <taxon>Heteroptera</taxon>
        <taxon>Panheteroptera</taxon>
        <taxon>Cimicomorpha</taxon>
        <taxon>Reduviidae</taxon>
        <taxon>Triatominae</taxon>
        <taxon>Rhodnius</taxon>
    </lineage>
</organism>
<dbReference type="SUPFAM" id="SSF52096">
    <property type="entry name" value="ClpP/crotonase"/>
    <property type="match status" value="1"/>
</dbReference>
<evidence type="ECO:0000313" key="3">
    <source>
        <dbReference type="Proteomes" id="UP000015103"/>
    </source>
</evidence>
<protein>
    <submittedName>
        <fullName evidence="2">Uncharacterized protein</fullName>
    </submittedName>
</protein>
<dbReference type="GO" id="GO:0016829">
    <property type="term" value="F:lyase activity"/>
    <property type="evidence" value="ECO:0007669"/>
    <property type="project" value="UniProtKB-KW"/>
</dbReference>
<dbReference type="InParanoid" id="T1HC13"/>
<dbReference type="STRING" id="13249.T1HC13"/>
<dbReference type="Gene3D" id="3.90.226.10">
    <property type="entry name" value="2-enoyl-CoA Hydratase, Chain A, domain 1"/>
    <property type="match status" value="1"/>
</dbReference>
<dbReference type="GeneID" id="141458201"/>
<dbReference type="GO" id="GO:0006635">
    <property type="term" value="P:fatty acid beta-oxidation"/>
    <property type="evidence" value="ECO:0007669"/>
    <property type="project" value="TreeGrafter"/>
</dbReference>
<keyword evidence="1" id="KW-0456">Lyase</keyword>
<dbReference type="RefSeq" id="XP_073992015.1">
    <property type="nucleotide sequence ID" value="XM_074135914.1"/>
</dbReference>
<dbReference type="OMA" id="CLSGEMM"/>
<dbReference type="PANTHER" id="PTHR11941:SF27">
    <property type="entry name" value="ETHYLMALONYL-COA DECARBOXYLASE"/>
    <property type="match status" value="1"/>
</dbReference>
<dbReference type="RefSeq" id="XP_073992009.1">
    <property type="nucleotide sequence ID" value="XM_074135908.1"/>
</dbReference>